<evidence type="ECO:0000313" key="3">
    <source>
        <dbReference type="EMBL" id="KAF2967572.1"/>
    </source>
</evidence>
<feature type="region of interest" description="Disordered" evidence="1">
    <location>
        <begin position="321"/>
        <end position="357"/>
    </location>
</feature>
<proteinExistence type="predicted"/>
<reference evidence="3 4" key="1">
    <citation type="submission" date="2019-12" db="EMBL/GenBank/DDBJ databases">
        <title>Draft genome sequence of the ascomycete Xylaria multiplex DSM 110363.</title>
        <authorList>
            <person name="Buettner E."/>
            <person name="Kellner H."/>
        </authorList>
    </citation>
    <scope>NUCLEOTIDE SEQUENCE [LARGE SCALE GENOMIC DNA]</scope>
    <source>
        <strain evidence="3 4">DSM 110363</strain>
    </source>
</reference>
<feature type="region of interest" description="Disordered" evidence="1">
    <location>
        <begin position="436"/>
        <end position="465"/>
    </location>
</feature>
<dbReference type="InParanoid" id="A0A7C8ML17"/>
<dbReference type="PANTHER" id="PTHR21357">
    <property type="entry name" value="FAM172 FAMILY PROTEIN HOMOLOG CG10038"/>
    <property type="match status" value="1"/>
</dbReference>
<feature type="domain" description="Arb2" evidence="2">
    <location>
        <begin position="15"/>
        <end position="61"/>
    </location>
</feature>
<dbReference type="Pfam" id="PF22749">
    <property type="entry name" value="Arb2"/>
    <property type="match status" value="2"/>
</dbReference>
<dbReference type="GO" id="GO:0005634">
    <property type="term" value="C:nucleus"/>
    <property type="evidence" value="ECO:0007669"/>
    <property type="project" value="TreeGrafter"/>
</dbReference>
<feature type="compositionally biased region" description="Basic and acidic residues" evidence="1">
    <location>
        <begin position="452"/>
        <end position="465"/>
    </location>
</feature>
<dbReference type="GO" id="GO:0035197">
    <property type="term" value="F:siRNA binding"/>
    <property type="evidence" value="ECO:0007669"/>
    <property type="project" value="TreeGrafter"/>
</dbReference>
<accession>A0A7C8ML17</accession>
<dbReference type="InterPro" id="IPR053858">
    <property type="entry name" value="Arb2_dom"/>
</dbReference>
<evidence type="ECO:0000256" key="1">
    <source>
        <dbReference type="SAM" id="MobiDB-lite"/>
    </source>
</evidence>
<dbReference type="EMBL" id="WUBL01000065">
    <property type="protein sequence ID" value="KAF2967572.1"/>
    <property type="molecule type" value="Genomic_DNA"/>
</dbReference>
<feature type="domain" description="Arb2" evidence="2">
    <location>
        <begin position="62"/>
        <end position="231"/>
    </location>
</feature>
<sequence>MFRRKWPSLPEDVEFPSKLHELGYHINEDDEIRNVNNPDDYFKYFIDRNPRINDRQRFAMNLVIFGETEQDLGVLAHRVLGGPGGINKGSMVSVVKALTQRSDPAGGPLVPGIRVPGAPMRSAAHSGNYVSRRLNRIPGNESPAAHVKYFFEQVIPSYVKTATLDIIGLGDGADVVMSYLNSDETWRRVGHRINCFASVGGQFPAWEIKCDGLREFVKERARAYVPSAEPLGLVLSGDSGNPHTTTFTSFGCPVFSAGETQHVETLFIASYPVVLDWLQEVADTHAQDKPYKNPAFTVTYSDVPDDTVDWVDCKKELAEESVDGADHDVATDCPSQEEPVQEAGLGEAKDQNQDMQAQCQVQMRVTAAALSQIPDATEGKPEDDACSLAATDGGSVRSELADVVQATRTYDSLFPSRYYEPSGPSGFTYPVDKGDCVGEVSTGSESADIPIPEEKTEEHERDEKEHEFVVVMRPKGNEH</sequence>
<protein>
    <recommendedName>
        <fullName evidence="2">Arb2 domain-containing protein</fullName>
    </recommendedName>
</protein>
<dbReference type="AlphaFoldDB" id="A0A7C8ML17"/>
<dbReference type="OrthoDB" id="421951at2759"/>
<name>A0A7C8ML17_9PEZI</name>
<comment type="caution">
    <text evidence="3">The sequence shown here is derived from an EMBL/GenBank/DDBJ whole genome shotgun (WGS) entry which is preliminary data.</text>
</comment>
<organism evidence="3 4">
    <name type="scientific">Xylaria multiplex</name>
    <dbReference type="NCBI Taxonomy" id="323545"/>
    <lineage>
        <taxon>Eukaryota</taxon>
        <taxon>Fungi</taxon>
        <taxon>Dikarya</taxon>
        <taxon>Ascomycota</taxon>
        <taxon>Pezizomycotina</taxon>
        <taxon>Sordariomycetes</taxon>
        <taxon>Xylariomycetidae</taxon>
        <taxon>Xylariales</taxon>
        <taxon>Xylariaceae</taxon>
        <taxon>Xylaria</taxon>
    </lineage>
</organism>
<dbReference type="GO" id="GO:0031048">
    <property type="term" value="P:regulatory ncRNA-mediated heterochromatin formation"/>
    <property type="evidence" value="ECO:0007669"/>
    <property type="project" value="TreeGrafter"/>
</dbReference>
<dbReference type="PANTHER" id="PTHR21357:SF4">
    <property type="entry name" value="FAM172 FAMILY PROTEIN HOMOLOG CG10038"/>
    <property type="match status" value="1"/>
</dbReference>
<dbReference type="Proteomes" id="UP000481858">
    <property type="component" value="Unassembled WGS sequence"/>
</dbReference>
<evidence type="ECO:0000313" key="4">
    <source>
        <dbReference type="Proteomes" id="UP000481858"/>
    </source>
</evidence>
<evidence type="ECO:0000259" key="2">
    <source>
        <dbReference type="Pfam" id="PF22749"/>
    </source>
</evidence>
<dbReference type="InterPro" id="IPR048263">
    <property type="entry name" value="Arb2"/>
</dbReference>
<keyword evidence="4" id="KW-1185">Reference proteome</keyword>
<gene>
    <name evidence="3" type="ORF">GQX73_g6002</name>
</gene>
<feature type="compositionally biased region" description="Basic and acidic residues" evidence="1">
    <location>
        <begin position="321"/>
        <end position="330"/>
    </location>
</feature>